<dbReference type="InterPro" id="IPR014030">
    <property type="entry name" value="Ketoacyl_synth_N"/>
</dbReference>
<dbReference type="GeneID" id="67017840"/>
<protein>
    <recommendedName>
        <fullName evidence="1">Ketosynthase family 3 (KS3) domain-containing protein</fullName>
    </recommendedName>
</protein>
<dbReference type="OrthoDB" id="3695079at2759"/>
<dbReference type="Proteomes" id="UP000676310">
    <property type="component" value="Unassembled WGS sequence"/>
</dbReference>
<accession>A0A8J2N0Z7</accession>
<dbReference type="GO" id="GO:0004312">
    <property type="term" value="F:fatty acid synthase activity"/>
    <property type="evidence" value="ECO:0007669"/>
    <property type="project" value="TreeGrafter"/>
</dbReference>
<dbReference type="AlphaFoldDB" id="A0A8J2N0Z7"/>
<comment type="caution">
    <text evidence="2">The sequence shown here is derived from an EMBL/GenBank/DDBJ whole genome shotgun (WGS) entry which is preliminary data.</text>
</comment>
<dbReference type="GO" id="GO:0006633">
    <property type="term" value="P:fatty acid biosynthetic process"/>
    <property type="evidence" value="ECO:0007669"/>
    <property type="project" value="TreeGrafter"/>
</dbReference>
<dbReference type="SMART" id="SM00825">
    <property type="entry name" value="PKS_KS"/>
    <property type="match status" value="1"/>
</dbReference>
<dbReference type="InterPro" id="IPR050091">
    <property type="entry name" value="PKS_NRPS_Biosynth_Enz"/>
</dbReference>
<evidence type="ECO:0000313" key="2">
    <source>
        <dbReference type="EMBL" id="CAG5137274.1"/>
    </source>
</evidence>
<evidence type="ECO:0000259" key="1">
    <source>
        <dbReference type="PROSITE" id="PS52004"/>
    </source>
</evidence>
<sequence>MPSATPSLDVPIAVVGLACRFPGDASSPSKFWDMLKNGRDAYSPTSSRWNSDAFYHPVNGKLNSLPTKGGHFLKEDPYVFDASFFNITAAEAIALDPKQRMALEVAYEAFENANMPLQQISGTQTACYIGSGPSDYRGSVERDFLHNPKYHLLGTGDEMISNRISHFFDIHGPSATVQTACSSSLMATHLACQSLKSGESDMAVTGGVSLMLTPDFTTHLNNLTFLNPQGRSKAFDESAGGYGRGEGCGIIILKRLDKAIQDGDSIRAVIRATGANSDGFTQGSK</sequence>
<dbReference type="GO" id="GO:0044550">
    <property type="term" value="P:secondary metabolite biosynthetic process"/>
    <property type="evidence" value="ECO:0007669"/>
    <property type="project" value="TreeGrafter"/>
</dbReference>
<feature type="domain" description="Ketosynthase family 3 (KS3)" evidence="1">
    <location>
        <begin position="9"/>
        <end position="285"/>
    </location>
</feature>
<dbReference type="PANTHER" id="PTHR43775">
    <property type="entry name" value="FATTY ACID SYNTHASE"/>
    <property type="match status" value="1"/>
</dbReference>
<dbReference type="EMBL" id="CAJRGZ010000008">
    <property type="protein sequence ID" value="CAG5137274.1"/>
    <property type="molecule type" value="Genomic_DNA"/>
</dbReference>
<keyword evidence="3" id="KW-1185">Reference proteome</keyword>
<dbReference type="InterPro" id="IPR020841">
    <property type="entry name" value="PKS_Beta-ketoAc_synthase_dom"/>
</dbReference>
<dbReference type="Pfam" id="PF00109">
    <property type="entry name" value="ketoacyl-synt"/>
    <property type="match status" value="1"/>
</dbReference>
<dbReference type="PANTHER" id="PTHR43775:SF29">
    <property type="entry name" value="ASPERFURANONE POLYKETIDE SYNTHASE AFOG-RELATED"/>
    <property type="match status" value="1"/>
</dbReference>
<proteinExistence type="predicted"/>
<organism evidence="2 3">
    <name type="scientific">Alternaria atra</name>
    <dbReference type="NCBI Taxonomy" id="119953"/>
    <lineage>
        <taxon>Eukaryota</taxon>
        <taxon>Fungi</taxon>
        <taxon>Dikarya</taxon>
        <taxon>Ascomycota</taxon>
        <taxon>Pezizomycotina</taxon>
        <taxon>Dothideomycetes</taxon>
        <taxon>Pleosporomycetidae</taxon>
        <taxon>Pleosporales</taxon>
        <taxon>Pleosporineae</taxon>
        <taxon>Pleosporaceae</taxon>
        <taxon>Alternaria</taxon>
        <taxon>Alternaria sect. Ulocladioides</taxon>
    </lineage>
</organism>
<reference evidence="2" key="1">
    <citation type="submission" date="2021-05" db="EMBL/GenBank/DDBJ databases">
        <authorList>
            <person name="Stam R."/>
        </authorList>
    </citation>
    <scope>NUCLEOTIDE SEQUENCE</scope>
    <source>
        <strain evidence="2">CS162</strain>
    </source>
</reference>
<name>A0A8J2N0Z7_9PLEO</name>
<evidence type="ECO:0000313" key="3">
    <source>
        <dbReference type="Proteomes" id="UP000676310"/>
    </source>
</evidence>
<dbReference type="Gene3D" id="3.40.47.10">
    <property type="match status" value="1"/>
</dbReference>
<gene>
    <name evidence="2" type="ORF">ALTATR162_LOCUS60</name>
</gene>
<dbReference type="InterPro" id="IPR016039">
    <property type="entry name" value="Thiolase-like"/>
</dbReference>
<dbReference type="SUPFAM" id="SSF53901">
    <property type="entry name" value="Thiolase-like"/>
    <property type="match status" value="1"/>
</dbReference>
<dbReference type="PROSITE" id="PS52004">
    <property type="entry name" value="KS3_2"/>
    <property type="match status" value="1"/>
</dbReference>
<dbReference type="RefSeq" id="XP_043163588.1">
    <property type="nucleotide sequence ID" value="XM_043307653.1"/>
</dbReference>
<dbReference type="CDD" id="cd00833">
    <property type="entry name" value="PKS"/>
    <property type="match status" value="1"/>
</dbReference>